<evidence type="ECO:0000313" key="3">
    <source>
        <dbReference type="Proteomes" id="UP000521943"/>
    </source>
</evidence>
<accession>A0A8H6M7S9</accession>
<feature type="compositionally biased region" description="Low complexity" evidence="1">
    <location>
        <begin position="37"/>
        <end position="49"/>
    </location>
</feature>
<organism evidence="2 3">
    <name type="scientific">Ephemerocybe angulata</name>
    <dbReference type="NCBI Taxonomy" id="980116"/>
    <lineage>
        <taxon>Eukaryota</taxon>
        <taxon>Fungi</taxon>
        <taxon>Dikarya</taxon>
        <taxon>Basidiomycota</taxon>
        <taxon>Agaricomycotina</taxon>
        <taxon>Agaricomycetes</taxon>
        <taxon>Agaricomycetidae</taxon>
        <taxon>Agaricales</taxon>
        <taxon>Agaricineae</taxon>
        <taxon>Psathyrellaceae</taxon>
        <taxon>Ephemerocybe</taxon>
    </lineage>
</organism>
<reference evidence="2 3" key="1">
    <citation type="submission" date="2020-07" db="EMBL/GenBank/DDBJ databases">
        <title>Comparative genomics of pyrophilous fungi reveals a link between fire events and developmental genes.</title>
        <authorList>
            <consortium name="DOE Joint Genome Institute"/>
            <person name="Steindorff A.S."/>
            <person name="Carver A."/>
            <person name="Calhoun S."/>
            <person name="Stillman K."/>
            <person name="Liu H."/>
            <person name="Lipzen A."/>
            <person name="Pangilinan J."/>
            <person name="Labutti K."/>
            <person name="Bruns T.D."/>
            <person name="Grigoriev I.V."/>
        </authorList>
    </citation>
    <scope>NUCLEOTIDE SEQUENCE [LARGE SCALE GENOMIC DNA]</scope>
    <source>
        <strain evidence="2 3">CBS 144469</strain>
    </source>
</reference>
<dbReference type="AlphaFoldDB" id="A0A8H6M7S9"/>
<dbReference type="Proteomes" id="UP000521943">
    <property type="component" value="Unassembled WGS sequence"/>
</dbReference>
<feature type="region of interest" description="Disordered" evidence="1">
    <location>
        <begin position="1"/>
        <end position="77"/>
    </location>
</feature>
<name>A0A8H6M7S9_9AGAR</name>
<comment type="caution">
    <text evidence="2">The sequence shown here is derived from an EMBL/GenBank/DDBJ whole genome shotgun (WGS) entry which is preliminary data.</text>
</comment>
<sequence>MPRAPSSKPRRVIINLNREVPTQTPSKAPSNIHPSSRKASSAPSTAASDSLDDFSDFAEPPPPSRSPSPTPAPDTAPVEREWKLTKRHMCEAEIRYNLYTNPKVYEGLPQFEALKTDDDKARLYFYLFRSYFFSSLMHHYEAMPDMHNITIFQRSTLEHPTRTYVRLGRSEGRSNILRSRWFEFSKSPAPSPSDEPMSLRNLGTCEFEAL</sequence>
<protein>
    <submittedName>
        <fullName evidence="2">Uncharacterized protein</fullName>
    </submittedName>
</protein>
<feature type="compositionally biased region" description="Polar residues" evidence="1">
    <location>
        <begin position="20"/>
        <end position="34"/>
    </location>
</feature>
<proteinExistence type="predicted"/>
<keyword evidence="3" id="KW-1185">Reference proteome</keyword>
<feature type="compositionally biased region" description="Pro residues" evidence="1">
    <location>
        <begin position="59"/>
        <end position="74"/>
    </location>
</feature>
<gene>
    <name evidence="2" type="ORF">DFP72DRAFT_846916</name>
</gene>
<evidence type="ECO:0000313" key="2">
    <source>
        <dbReference type="EMBL" id="KAF6756154.1"/>
    </source>
</evidence>
<dbReference type="EMBL" id="JACGCI010000027">
    <property type="protein sequence ID" value="KAF6756154.1"/>
    <property type="molecule type" value="Genomic_DNA"/>
</dbReference>
<evidence type="ECO:0000256" key="1">
    <source>
        <dbReference type="SAM" id="MobiDB-lite"/>
    </source>
</evidence>